<dbReference type="Proteomes" id="UP001151760">
    <property type="component" value="Unassembled WGS sequence"/>
</dbReference>
<name>A0ABQ5C2A0_9ASTR</name>
<comment type="caution">
    <text evidence="2">The sequence shown here is derived from an EMBL/GenBank/DDBJ whole genome shotgun (WGS) entry which is preliminary data.</text>
</comment>
<gene>
    <name evidence="2" type="ORF">Tco_0891217</name>
</gene>
<dbReference type="EMBL" id="BQNB010013875">
    <property type="protein sequence ID" value="GJT21280.1"/>
    <property type="molecule type" value="Genomic_DNA"/>
</dbReference>
<accession>A0ABQ5C2A0</accession>
<reference evidence="2" key="1">
    <citation type="journal article" date="2022" name="Int. J. Mol. Sci.">
        <title>Draft Genome of Tanacetum Coccineum: Genomic Comparison of Closely Related Tanacetum-Family Plants.</title>
        <authorList>
            <person name="Yamashiro T."/>
            <person name="Shiraishi A."/>
            <person name="Nakayama K."/>
            <person name="Satake H."/>
        </authorList>
    </citation>
    <scope>NUCLEOTIDE SEQUENCE</scope>
</reference>
<keyword evidence="3" id="KW-1185">Reference proteome</keyword>
<reference evidence="2" key="2">
    <citation type="submission" date="2022-01" db="EMBL/GenBank/DDBJ databases">
        <authorList>
            <person name="Yamashiro T."/>
            <person name="Shiraishi A."/>
            <person name="Satake H."/>
            <person name="Nakayama K."/>
        </authorList>
    </citation>
    <scope>NUCLEOTIDE SEQUENCE</scope>
</reference>
<proteinExistence type="predicted"/>
<protein>
    <submittedName>
        <fullName evidence="2">Uncharacterized protein</fullName>
    </submittedName>
</protein>
<organism evidence="2 3">
    <name type="scientific">Tanacetum coccineum</name>
    <dbReference type="NCBI Taxonomy" id="301880"/>
    <lineage>
        <taxon>Eukaryota</taxon>
        <taxon>Viridiplantae</taxon>
        <taxon>Streptophyta</taxon>
        <taxon>Embryophyta</taxon>
        <taxon>Tracheophyta</taxon>
        <taxon>Spermatophyta</taxon>
        <taxon>Magnoliopsida</taxon>
        <taxon>eudicotyledons</taxon>
        <taxon>Gunneridae</taxon>
        <taxon>Pentapetalae</taxon>
        <taxon>asterids</taxon>
        <taxon>campanulids</taxon>
        <taxon>Asterales</taxon>
        <taxon>Asteraceae</taxon>
        <taxon>Asteroideae</taxon>
        <taxon>Anthemideae</taxon>
        <taxon>Anthemidinae</taxon>
        <taxon>Tanacetum</taxon>
    </lineage>
</organism>
<evidence type="ECO:0000313" key="3">
    <source>
        <dbReference type="Proteomes" id="UP001151760"/>
    </source>
</evidence>
<evidence type="ECO:0000256" key="1">
    <source>
        <dbReference type="SAM" id="MobiDB-lite"/>
    </source>
</evidence>
<feature type="region of interest" description="Disordered" evidence="1">
    <location>
        <begin position="121"/>
        <end position="152"/>
    </location>
</feature>
<evidence type="ECO:0000313" key="2">
    <source>
        <dbReference type="EMBL" id="GJT21280.1"/>
    </source>
</evidence>
<sequence length="152" mass="17367">MTLRDNNKFLWGIAHATGRKGFTEPKTGIWLKRINRKIRIPIDLYLCRVEEKLTMKVVDGETVMKLETKVIAKDGSVSKFPRKFPVYTSSKEEEEEELEKKRSKEASKKGPNYEFLSYAISDSDSDLESTARTGPKCNELEDTCESGVRPNT</sequence>